<dbReference type="RefSeq" id="WP_089060860.1">
    <property type="nucleotide sequence ID" value="NZ_CP022315.1"/>
</dbReference>
<evidence type="ECO:0000313" key="2">
    <source>
        <dbReference type="EMBL" id="ASK61583.1"/>
    </source>
</evidence>
<proteinExistence type="predicted"/>
<dbReference type="PANTHER" id="PTHR40070:SF1">
    <property type="entry name" value="UPF0478 PROTEIN YTXG"/>
    <property type="match status" value="1"/>
</dbReference>
<dbReference type="OrthoDB" id="2437843at2"/>
<dbReference type="AlphaFoldDB" id="A0A220U155"/>
<keyword evidence="1" id="KW-0472">Membrane</keyword>
<gene>
    <name evidence="2" type="ORF">CFK37_05090</name>
</gene>
<evidence type="ECO:0000313" key="3">
    <source>
        <dbReference type="Proteomes" id="UP000198312"/>
    </source>
</evidence>
<feature type="transmembrane region" description="Helical" evidence="1">
    <location>
        <begin position="6"/>
        <end position="23"/>
    </location>
</feature>
<dbReference type="EMBL" id="CP022315">
    <property type="protein sequence ID" value="ASK61583.1"/>
    <property type="molecule type" value="Genomic_DNA"/>
</dbReference>
<accession>A0A220U155</accession>
<keyword evidence="1" id="KW-0812">Transmembrane</keyword>
<evidence type="ECO:0000256" key="1">
    <source>
        <dbReference type="SAM" id="Phobius"/>
    </source>
</evidence>
<keyword evidence="3" id="KW-1185">Reference proteome</keyword>
<dbReference type="Proteomes" id="UP000198312">
    <property type="component" value="Chromosome"/>
</dbReference>
<keyword evidence="1" id="KW-1133">Transmembrane helix</keyword>
<name>A0A220U155_9BACI</name>
<protein>
    <submittedName>
        <fullName evidence="2">General stress protein</fullName>
    </submittedName>
</protein>
<sequence>MDWLGIGVLIIGIAFAVLVLILIKPLNNLGNMLFSITKTTDELPQNINVIIDQTKGTLATSRETLASVNDQVKELSPLFYIVGDVGRSTQKLSSKLVDVSESMKSNTESGKNFIDRHDLEGLYGVLTLGYYLAQKRKDSK</sequence>
<dbReference type="InterPro" id="IPR009293">
    <property type="entry name" value="UPF0478"/>
</dbReference>
<organism evidence="2 3">
    <name type="scientific">Virgibacillus phasianinus</name>
    <dbReference type="NCBI Taxonomy" id="2017483"/>
    <lineage>
        <taxon>Bacteria</taxon>
        <taxon>Bacillati</taxon>
        <taxon>Bacillota</taxon>
        <taxon>Bacilli</taxon>
        <taxon>Bacillales</taxon>
        <taxon>Bacillaceae</taxon>
        <taxon>Virgibacillus</taxon>
    </lineage>
</organism>
<reference evidence="2 3" key="1">
    <citation type="submission" date="2017-07" db="EMBL/GenBank/DDBJ databases">
        <title>Virgibacillus sp. LM2416.</title>
        <authorList>
            <person name="Tak E.J."/>
            <person name="Bae J.-W."/>
        </authorList>
    </citation>
    <scope>NUCLEOTIDE SEQUENCE [LARGE SCALE GENOMIC DNA]</scope>
    <source>
        <strain evidence="2 3">LM2416</strain>
    </source>
</reference>
<dbReference type="KEGG" id="vil:CFK37_05090"/>
<dbReference type="Pfam" id="PF06103">
    <property type="entry name" value="DUF948"/>
    <property type="match status" value="1"/>
</dbReference>
<dbReference type="PANTHER" id="PTHR40070">
    <property type="entry name" value="UPF0478 PROTEIN YTXG"/>
    <property type="match status" value="1"/>
</dbReference>